<organism evidence="1">
    <name type="scientific">Arion vulgaris</name>
    <dbReference type="NCBI Taxonomy" id="1028688"/>
    <lineage>
        <taxon>Eukaryota</taxon>
        <taxon>Metazoa</taxon>
        <taxon>Spiralia</taxon>
        <taxon>Lophotrochozoa</taxon>
        <taxon>Mollusca</taxon>
        <taxon>Gastropoda</taxon>
        <taxon>Heterobranchia</taxon>
        <taxon>Euthyneura</taxon>
        <taxon>Panpulmonata</taxon>
        <taxon>Eupulmonata</taxon>
        <taxon>Stylommatophora</taxon>
        <taxon>Helicina</taxon>
        <taxon>Arionoidea</taxon>
        <taxon>Arionidae</taxon>
        <taxon>Arion</taxon>
    </lineage>
</organism>
<sequence length="71" mass="7622">TNIKEPTHDSKPFLNSNTATDVQSSASRYGNDVTFSVTIAIAVPTGKISICCSIVKKLTGRNASCEQFQDD</sequence>
<reference evidence="1" key="1">
    <citation type="submission" date="2014-12" db="EMBL/GenBank/DDBJ databases">
        <title>Insight into the proteome of Arion vulgaris.</title>
        <authorList>
            <person name="Aradska J."/>
            <person name="Bulat T."/>
            <person name="Smidak R."/>
            <person name="Sarate P."/>
            <person name="Gangsoo J."/>
            <person name="Sialana F."/>
            <person name="Bilban M."/>
            <person name="Lubec G."/>
        </authorList>
    </citation>
    <scope>NUCLEOTIDE SEQUENCE</scope>
    <source>
        <tissue evidence="1">Skin</tissue>
    </source>
</reference>
<proteinExistence type="predicted"/>
<gene>
    <name evidence="1" type="primary">ORF23737</name>
</gene>
<dbReference type="AlphaFoldDB" id="A0A0B6YGB9"/>
<name>A0A0B6YGB9_9EUPU</name>
<accession>A0A0B6YGB9</accession>
<feature type="non-terminal residue" evidence="1">
    <location>
        <position position="1"/>
    </location>
</feature>
<protein>
    <submittedName>
        <fullName evidence="1">Uncharacterized protein</fullName>
    </submittedName>
</protein>
<evidence type="ECO:0000313" key="1">
    <source>
        <dbReference type="EMBL" id="CEK54831.1"/>
    </source>
</evidence>
<dbReference type="EMBL" id="HACG01007966">
    <property type="protein sequence ID" value="CEK54831.1"/>
    <property type="molecule type" value="Transcribed_RNA"/>
</dbReference>